<dbReference type="AlphaFoldDB" id="A0AAD5T6D3"/>
<accession>A0AAD5T6D3</accession>
<evidence type="ECO:0000256" key="1">
    <source>
        <dbReference type="SAM" id="MobiDB-lite"/>
    </source>
</evidence>
<comment type="caution">
    <text evidence="2">The sequence shown here is derived from an EMBL/GenBank/DDBJ whole genome shotgun (WGS) entry which is preliminary data.</text>
</comment>
<name>A0AAD5T6D3_9FUNG</name>
<keyword evidence="3" id="KW-1185">Reference proteome</keyword>
<dbReference type="EMBL" id="JADGJH010000268">
    <property type="protein sequence ID" value="KAJ3132011.1"/>
    <property type="molecule type" value="Genomic_DNA"/>
</dbReference>
<evidence type="ECO:0000313" key="3">
    <source>
        <dbReference type="Proteomes" id="UP001211907"/>
    </source>
</evidence>
<dbReference type="Proteomes" id="UP001211907">
    <property type="component" value="Unassembled WGS sequence"/>
</dbReference>
<protein>
    <submittedName>
        <fullName evidence="2">Uncharacterized protein</fullName>
    </submittedName>
</protein>
<reference evidence="2" key="1">
    <citation type="submission" date="2020-05" db="EMBL/GenBank/DDBJ databases">
        <title>Phylogenomic resolution of chytrid fungi.</title>
        <authorList>
            <person name="Stajich J.E."/>
            <person name="Amses K."/>
            <person name="Simmons R."/>
            <person name="Seto K."/>
            <person name="Myers J."/>
            <person name="Bonds A."/>
            <person name="Quandt C.A."/>
            <person name="Barry K."/>
            <person name="Liu P."/>
            <person name="Grigoriev I."/>
            <person name="Longcore J.E."/>
            <person name="James T.Y."/>
        </authorList>
    </citation>
    <scope>NUCLEOTIDE SEQUENCE</scope>
    <source>
        <strain evidence="2">JEL0513</strain>
    </source>
</reference>
<feature type="region of interest" description="Disordered" evidence="1">
    <location>
        <begin position="241"/>
        <end position="260"/>
    </location>
</feature>
<feature type="compositionally biased region" description="Acidic residues" evidence="1">
    <location>
        <begin position="241"/>
        <end position="252"/>
    </location>
</feature>
<proteinExistence type="predicted"/>
<organism evidence="2 3">
    <name type="scientific">Physocladia obscura</name>
    <dbReference type="NCBI Taxonomy" id="109957"/>
    <lineage>
        <taxon>Eukaryota</taxon>
        <taxon>Fungi</taxon>
        <taxon>Fungi incertae sedis</taxon>
        <taxon>Chytridiomycota</taxon>
        <taxon>Chytridiomycota incertae sedis</taxon>
        <taxon>Chytridiomycetes</taxon>
        <taxon>Chytridiales</taxon>
        <taxon>Chytriomycetaceae</taxon>
        <taxon>Physocladia</taxon>
    </lineage>
</organism>
<sequence>MFTELLHQRHSRCSLARTGATTDNTNSDVTLTLAFAATYPMVNITHACAVRRIKCVIYEDYNNGAAAEANVGSAFVWDGPQIGVIIDGTVSLHSLIVSDNIANLHSDDLTALFDEAKIPVSTHKADEEKERVRKIGCQLNRAIGFVPDIENSIQLLHPSTSTDSESNLLIDTEKLDHEKKKKDVVELGCIGASLKSAVVFTAAILEGFVRYSSGLDDVATEDGDSEWKSEYDEDDVEDDIDELLCGDDDDGDSSGYATDY</sequence>
<evidence type="ECO:0000313" key="2">
    <source>
        <dbReference type="EMBL" id="KAJ3132011.1"/>
    </source>
</evidence>
<gene>
    <name evidence="2" type="ORF">HK100_005756</name>
</gene>